<reference evidence="4 5" key="1">
    <citation type="journal article" date="2013" name="Int. J. Syst. Evol. Microbiol.">
        <title>Hoeflea suaedae sp. nov., an endophytic bacterium isolated from the root of the halophyte Suaeda maritima.</title>
        <authorList>
            <person name="Chung E.J."/>
            <person name="Park J.A."/>
            <person name="Pramanik P."/>
            <person name="Bibi F."/>
            <person name="Jeon C.O."/>
            <person name="Chung Y.R."/>
        </authorList>
    </citation>
    <scope>NUCLEOTIDE SEQUENCE [LARGE SCALE GENOMIC DNA]</scope>
    <source>
        <strain evidence="4 5">YC6898</strain>
    </source>
</reference>
<evidence type="ECO:0000313" key="5">
    <source>
        <dbReference type="Proteomes" id="UP000295131"/>
    </source>
</evidence>
<comment type="caution">
    <text evidence="4">The sequence shown here is derived from an EMBL/GenBank/DDBJ whole genome shotgun (WGS) entry which is preliminary data.</text>
</comment>
<dbReference type="OrthoDB" id="9786516at2"/>
<dbReference type="Gene3D" id="3.30.2320.10">
    <property type="entry name" value="hypothetical protein PF0899 domain"/>
    <property type="match status" value="1"/>
</dbReference>
<comment type="subcellular location">
    <subcellularLocation>
        <location evidence="1">Virion</location>
    </subcellularLocation>
</comment>
<accession>A0A4R5PJ81</accession>
<evidence type="ECO:0000313" key="4">
    <source>
        <dbReference type="EMBL" id="TDH35713.1"/>
    </source>
</evidence>
<evidence type="ECO:0000259" key="3">
    <source>
        <dbReference type="Pfam" id="PF05065"/>
    </source>
</evidence>
<dbReference type="Pfam" id="PF05065">
    <property type="entry name" value="Phage_capsid"/>
    <property type="match status" value="1"/>
</dbReference>
<keyword evidence="5" id="KW-1185">Reference proteome</keyword>
<evidence type="ECO:0000256" key="1">
    <source>
        <dbReference type="ARBA" id="ARBA00004328"/>
    </source>
</evidence>
<name>A0A4R5PJ81_9HYPH</name>
<dbReference type="AlphaFoldDB" id="A0A4R5PJ81"/>
<dbReference type="Proteomes" id="UP000295131">
    <property type="component" value="Unassembled WGS sequence"/>
</dbReference>
<dbReference type="InterPro" id="IPR054612">
    <property type="entry name" value="Phage_capsid-like_C"/>
</dbReference>
<organism evidence="4 5">
    <name type="scientific">Pseudohoeflea suaedae</name>
    <dbReference type="NCBI Taxonomy" id="877384"/>
    <lineage>
        <taxon>Bacteria</taxon>
        <taxon>Pseudomonadati</taxon>
        <taxon>Pseudomonadota</taxon>
        <taxon>Alphaproteobacteria</taxon>
        <taxon>Hyphomicrobiales</taxon>
        <taxon>Rhizobiaceae</taxon>
        <taxon>Pseudohoeflea</taxon>
    </lineage>
</organism>
<feature type="domain" description="Phage capsid-like C-terminal" evidence="3">
    <location>
        <begin position="144"/>
        <end position="421"/>
    </location>
</feature>
<feature type="region of interest" description="Disordered" evidence="2">
    <location>
        <begin position="19"/>
        <end position="40"/>
    </location>
</feature>
<sequence>MSLKELTEKQNGLVAQAREALDEIKSNTDEARSAELESRHDAIMAEFDAVGKKIERERKQAEIEARAAELEAEDRAKKRPGASDKDETRGADEGDKPEYRKTFYKYLASGANLDELSGEERSVLRAGVAKDGEQRAQTTSATAGGYTVPIELANQIIKSMAAWGPMYDENICTTITTSSGNAITIPTVNDVATAVVKHTEGTALTDDGGSDATFGQKQLDAYVFDTEWIKFSFELAQDSIFNMEALLGELLGERLGRRANVELTTGDGTGDPNGIVTASSLGKTAAAVAAITFDEIIDLYHSVDPAYRMSPKARFMFNDSTLAAVRKLKDGDGNYIWSMGDVRRGEEGTILGKPYSINQAMASLATGNKTMLFGDFGKYFVRKVGSPVIGVKRESYWPDLGIAGYIRLDGELGDTAAVKHLVQA</sequence>
<gene>
    <name evidence="4" type="ORF">E2A64_10275</name>
</gene>
<dbReference type="EMBL" id="SMSI01000002">
    <property type="protein sequence ID" value="TDH35713.1"/>
    <property type="molecule type" value="Genomic_DNA"/>
</dbReference>
<dbReference type="RefSeq" id="WP_133284413.1">
    <property type="nucleotide sequence ID" value="NZ_SMSI01000002.1"/>
</dbReference>
<evidence type="ECO:0000256" key="2">
    <source>
        <dbReference type="SAM" id="MobiDB-lite"/>
    </source>
</evidence>
<dbReference type="NCBIfam" id="TIGR01554">
    <property type="entry name" value="major_cap_HK97"/>
    <property type="match status" value="1"/>
</dbReference>
<dbReference type="Gene3D" id="3.30.2400.10">
    <property type="entry name" value="Major capsid protein gp5"/>
    <property type="match status" value="1"/>
</dbReference>
<protein>
    <submittedName>
        <fullName evidence="4">Phage major capsid protein</fullName>
    </submittedName>
</protein>
<proteinExistence type="predicted"/>
<dbReference type="InterPro" id="IPR024455">
    <property type="entry name" value="Phage_capsid"/>
</dbReference>
<feature type="region of interest" description="Disordered" evidence="2">
    <location>
        <begin position="65"/>
        <end position="96"/>
    </location>
</feature>
<dbReference type="SUPFAM" id="SSF56563">
    <property type="entry name" value="Major capsid protein gp5"/>
    <property type="match status" value="1"/>
</dbReference>